<feature type="transmembrane region" description="Helical" evidence="13">
    <location>
        <begin position="72"/>
        <end position="93"/>
    </location>
</feature>
<dbReference type="GO" id="GO:0050660">
    <property type="term" value="F:flavin adenine dinucleotide binding"/>
    <property type="evidence" value="ECO:0007669"/>
    <property type="project" value="TreeGrafter"/>
</dbReference>
<dbReference type="Gene3D" id="2.40.30.10">
    <property type="entry name" value="Translation factors"/>
    <property type="match status" value="1"/>
</dbReference>
<dbReference type="Pfam" id="PF08022">
    <property type="entry name" value="FAD_binding_8"/>
    <property type="match status" value="1"/>
</dbReference>
<dbReference type="Gene3D" id="3.40.50.80">
    <property type="entry name" value="Nucleotide-binding domain of ferredoxin-NADP reductase (FNR) module"/>
    <property type="match status" value="1"/>
</dbReference>
<dbReference type="InterPro" id="IPR017927">
    <property type="entry name" value="FAD-bd_FR_type"/>
</dbReference>
<comment type="cofactor">
    <cofactor evidence="1">
        <name>FAD</name>
        <dbReference type="ChEBI" id="CHEBI:57692"/>
    </cofactor>
</comment>
<dbReference type="HOGENOM" id="CLU_003827_19_1_11"/>
<dbReference type="GO" id="GO:0016491">
    <property type="term" value="F:oxidoreductase activity"/>
    <property type="evidence" value="ECO:0007669"/>
    <property type="project" value="UniProtKB-KW"/>
</dbReference>
<evidence type="ECO:0000256" key="9">
    <source>
        <dbReference type="ARBA" id="ARBA00023002"/>
    </source>
</evidence>
<dbReference type="InterPro" id="IPR013112">
    <property type="entry name" value="FAD-bd_8"/>
</dbReference>
<feature type="transmembrane region" description="Helical" evidence="13">
    <location>
        <begin position="213"/>
        <end position="234"/>
    </location>
</feature>
<keyword evidence="7" id="KW-0274">FAD</keyword>
<dbReference type="InterPro" id="IPR001433">
    <property type="entry name" value="OxRdtase_FAD/NAD-bd"/>
</dbReference>
<dbReference type="KEGG" id="rla:Rhola_00000530"/>
<protein>
    <submittedName>
        <fullName evidence="15">Putative ferric reductase</fullName>
    </submittedName>
</protein>
<dbReference type="GO" id="GO:0051537">
    <property type="term" value="F:2 iron, 2 sulfur cluster binding"/>
    <property type="evidence" value="ECO:0007669"/>
    <property type="project" value="UniProtKB-KW"/>
</dbReference>
<dbReference type="Pfam" id="PF01794">
    <property type="entry name" value="Ferric_reduct"/>
    <property type="match status" value="1"/>
</dbReference>
<evidence type="ECO:0000313" key="16">
    <source>
        <dbReference type="Proteomes" id="UP000067708"/>
    </source>
</evidence>
<dbReference type="InterPro" id="IPR050415">
    <property type="entry name" value="MRET"/>
</dbReference>
<dbReference type="Proteomes" id="UP000067708">
    <property type="component" value="Chromosome"/>
</dbReference>
<dbReference type="GO" id="GO:0046872">
    <property type="term" value="F:metal ion binding"/>
    <property type="evidence" value="ECO:0007669"/>
    <property type="project" value="UniProtKB-KW"/>
</dbReference>
<feature type="domain" description="FAD-binding FR-type" evidence="14">
    <location>
        <begin position="237"/>
        <end position="339"/>
    </location>
</feature>
<dbReference type="PANTHER" id="PTHR47354">
    <property type="entry name" value="NADH OXIDOREDUCTASE HCR"/>
    <property type="match status" value="1"/>
</dbReference>
<dbReference type="InterPro" id="IPR039261">
    <property type="entry name" value="FNR_nucleotide-bd"/>
</dbReference>
<gene>
    <name evidence="15" type="ORF">Rhola_00000530</name>
</gene>
<evidence type="ECO:0000259" key="14">
    <source>
        <dbReference type="PROSITE" id="PS51384"/>
    </source>
</evidence>
<evidence type="ECO:0000256" key="10">
    <source>
        <dbReference type="ARBA" id="ARBA00023004"/>
    </source>
</evidence>
<evidence type="ECO:0000256" key="5">
    <source>
        <dbReference type="ARBA" id="ARBA00022714"/>
    </source>
</evidence>
<keyword evidence="11" id="KW-0411">Iron-sulfur</keyword>
<dbReference type="PRINTS" id="PR00410">
    <property type="entry name" value="PHEHYDRXLASE"/>
</dbReference>
<dbReference type="PROSITE" id="PS51384">
    <property type="entry name" value="FAD_FR"/>
    <property type="match status" value="1"/>
</dbReference>
<feature type="transmembrane region" description="Helical" evidence="13">
    <location>
        <begin position="181"/>
        <end position="201"/>
    </location>
</feature>
<keyword evidence="3" id="KW-0285">Flavoprotein</keyword>
<feature type="transmembrane region" description="Helical" evidence="13">
    <location>
        <begin position="114"/>
        <end position="131"/>
    </location>
</feature>
<keyword evidence="12 13" id="KW-0472">Membrane</keyword>
<dbReference type="SUPFAM" id="SSF52343">
    <property type="entry name" value="Ferredoxin reductase-like, C-terminal NADP-linked domain"/>
    <property type="match status" value="1"/>
</dbReference>
<organism evidence="15 16">
    <name type="scientific">Rhodoluna lacicola</name>
    <dbReference type="NCBI Taxonomy" id="529884"/>
    <lineage>
        <taxon>Bacteria</taxon>
        <taxon>Bacillati</taxon>
        <taxon>Actinomycetota</taxon>
        <taxon>Actinomycetes</taxon>
        <taxon>Micrococcales</taxon>
        <taxon>Microbacteriaceae</taxon>
        <taxon>Luna cluster</taxon>
        <taxon>Luna-1 subcluster</taxon>
        <taxon>Rhodoluna</taxon>
    </lineage>
</organism>
<evidence type="ECO:0000313" key="15">
    <source>
        <dbReference type="EMBL" id="AIC46884.1"/>
    </source>
</evidence>
<name>A0A060JKS2_9MICO</name>
<keyword evidence="16" id="KW-1185">Reference proteome</keyword>
<dbReference type="eggNOG" id="COG4097">
    <property type="taxonomic scope" value="Bacteria"/>
</dbReference>
<keyword evidence="4 13" id="KW-0812">Transmembrane</keyword>
<dbReference type="OrthoDB" id="9801223at2"/>
<sequence length="473" mass="52726">MDDAPANQLRLSQPNKAVRIGERKAVRVKRAQDVIEVIAWSIIMTVLVMFLLDGGLKGVTDLPSALGAISRLTSLLGTALLLILLLLVARVPWIDKFYGHDGATVVHKRLGKPVLYLIVAHFLASLVQYSITNAKAIGTTLWWFITDVQDMLIATIGLALMIVVVLTSINFTRRKMSYEAWFFVHLTSYVSVALAVPHIFTAGSDVAGKPVQTTIWVALYLFVFLNILWFRVIIPIRKSFRKRLVLAQTVRDSSDTVSLYLTGKHLEKIEAVSGQFYFLRVLTPSQWWRPHPFSISAAPNGEYLRFTIGDRGDDTKLMQNIKPGTSIAIEGPYGLFTEERRTKEKVVLIASGIGIPPIRTLAESMAARPGDITVIYRVRNEADASLLSEIQEICRRREFPLHVIAGPRASKNSWLNDDGSNTPDVARLTVMAPHVSEADVYICGPEAWTHSVIKTVRKAGTPVDNIHSEEYAW</sequence>
<dbReference type="Pfam" id="PF00175">
    <property type="entry name" value="NAD_binding_1"/>
    <property type="match status" value="1"/>
</dbReference>
<feature type="transmembrane region" description="Helical" evidence="13">
    <location>
        <begin position="34"/>
        <end position="52"/>
    </location>
</feature>
<keyword evidence="5" id="KW-0001">2Fe-2S</keyword>
<dbReference type="PANTHER" id="PTHR47354:SF8">
    <property type="entry name" value="1,2-PHENYLACETYL-COA EPOXIDASE, SUBUNIT E"/>
    <property type="match status" value="1"/>
</dbReference>
<dbReference type="SUPFAM" id="SSF63380">
    <property type="entry name" value="Riboflavin synthase domain-like"/>
    <property type="match status" value="1"/>
</dbReference>
<evidence type="ECO:0000256" key="8">
    <source>
        <dbReference type="ARBA" id="ARBA00022989"/>
    </source>
</evidence>
<comment type="subcellular location">
    <subcellularLocation>
        <location evidence="2">Membrane</location>
        <topology evidence="2">Multi-pass membrane protein</topology>
    </subcellularLocation>
</comment>
<dbReference type="EMBL" id="CP007490">
    <property type="protein sequence ID" value="AIC46884.1"/>
    <property type="molecule type" value="Genomic_DNA"/>
</dbReference>
<keyword evidence="6" id="KW-0479">Metal-binding</keyword>
<proteinExistence type="predicted"/>
<evidence type="ECO:0000256" key="4">
    <source>
        <dbReference type="ARBA" id="ARBA00022692"/>
    </source>
</evidence>
<keyword evidence="8 13" id="KW-1133">Transmembrane helix</keyword>
<accession>A0A060JKS2</accession>
<keyword evidence="9" id="KW-0560">Oxidoreductase</keyword>
<dbReference type="InterPro" id="IPR013130">
    <property type="entry name" value="Fe3_Rdtase_TM_dom"/>
</dbReference>
<evidence type="ECO:0000256" key="6">
    <source>
        <dbReference type="ARBA" id="ARBA00022723"/>
    </source>
</evidence>
<dbReference type="RefSeq" id="WP_038501538.1">
    <property type="nucleotide sequence ID" value="NZ_CP007490.1"/>
</dbReference>
<dbReference type="AlphaFoldDB" id="A0A060JKS2"/>
<dbReference type="CDD" id="cd06198">
    <property type="entry name" value="FNR_like_3"/>
    <property type="match status" value="1"/>
</dbReference>
<reference evidence="15 16" key="1">
    <citation type="journal article" date="2014" name="Int. J. Syst. Evol. Microbiol.">
        <title>Rhodoluna lacicola gen. nov., sp. nov., a planktonic freshwater bacterium with stream-lined genome.</title>
        <authorList>
            <person name="Hahn M."/>
            <person name="Schmidt J."/>
            <person name="Taipale S.J."/>
            <person name="Doolittle W.F."/>
            <person name="Koll U."/>
        </authorList>
    </citation>
    <scope>NUCLEOTIDE SEQUENCE [LARGE SCALE GENOMIC DNA]</scope>
    <source>
        <strain evidence="15 16">MWH-Ta8</strain>
    </source>
</reference>
<dbReference type="InterPro" id="IPR017938">
    <property type="entry name" value="Riboflavin_synthase-like_b-brl"/>
</dbReference>
<dbReference type="GO" id="GO:0016020">
    <property type="term" value="C:membrane"/>
    <property type="evidence" value="ECO:0007669"/>
    <property type="project" value="UniProtKB-SubCell"/>
</dbReference>
<evidence type="ECO:0000256" key="2">
    <source>
        <dbReference type="ARBA" id="ARBA00004141"/>
    </source>
</evidence>
<evidence type="ECO:0000256" key="13">
    <source>
        <dbReference type="SAM" id="Phobius"/>
    </source>
</evidence>
<evidence type="ECO:0000256" key="1">
    <source>
        <dbReference type="ARBA" id="ARBA00001974"/>
    </source>
</evidence>
<evidence type="ECO:0000256" key="3">
    <source>
        <dbReference type="ARBA" id="ARBA00022630"/>
    </source>
</evidence>
<evidence type="ECO:0000256" key="7">
    <source>
        <dbReference type="ARBA" id="ARBA00022827"/>
    </source>
</evidence>
<dbReference type="STRING" id="529884.Rhola_00000530"/>
<evidence type="ECO:0000256" key="12">
    <source>
        <dbReference type="ARBA" id="ARBA00023136"/>
    </source>
</evidence>
<feature type="transmembrane region" description="Helical" evidence="13">
    <location>
        <begin position="151"/>
        <end position="169"/>
    </location>
</feature>
<keyword evidence="10" id="KW-0408">Iron</keyword>
<evidence type="ECO:0000256" key="11">
    <source>
        <dbReference type="ARBA" id="ARBA00023014"/>
    </source>
</evidence>